<keyword evidence="1" id="KW-0472">Membrane</keyword>
<keyword evidence="3" id="KW-1185">Reference proteome</keyword>
<evidence type="ECO:0000256" key="1">
    <source>
        <dbReference type="SAM" id="Phobius"/>
    </source>
</evidence>
<accession>A0ABQ1GRV8</accession>
<feature type="transmembrane region" description="Helical" evidence="1">
    <location>
        <begin position="20"/>
        <end position="38"/>
    </location>
</feature>
<feature type="transmembrane region" description="Helical" evidence="1">
    <location>
        <begin position="237"/>
        <end position="254"/>
    </location>
</feature>
<gene>
    <name evidence="2" type="ORF">GCM10010917_37660</name>
</gene>
<evidence type="ECO:0000313" key="3">
    <source>
        <dbReference type="Proteomes" id="UP000609323"/>
    </source>
</evidence>
<keyword evidence="1" id="KW-1133">Transmembrane helix</keyword>
<feature type="transmembrane region" description="Helical" evidence="1">
    <location>
        <begin position="171"/>
        <end position="192"/>
    </location>
</feature>
<feature type="transmembrane region" description="Helical" evidence="1">
    <location>
        <begin position="212"/>
        <end position="231"/>
    </location>
</feature>
<name>A0ABQ1GRV8_9BACL</name>
<feature type="transmembrane region" description="Helical" evidence="1">
    <location>
        <begin position="139"/>
        <end position="156"/>
    </location>
</feature>
<dbReference type="EMBL" id="BMHF01000018">
    <property type="protein sequence ID" value="GGA48846.1"/>
    <property type="molecule type" value="Genomic_DNA"/>
</dbReference>
<dbReference type="Proteomes" id="UP000609323">
    <property type="component" value="Unassembled WGS sequence"/>
</dbReference>
<sequence length="297" mass="34713">MLVVSGKGIQAMNAMFWKNTIWFVLLGMTTILELVLIFRKADDRRRTAAVYLTISGMTFCFEMFVLSYLKAYNYYPKIFPDSSADDNIAGNLFSQFSVSATALLLTVFDLNGVWKLIFIAAYSGIEEGFKALGIYRQHWYRTWMTMVSLLLLFWVAKHTCAAGRTYLKRWLRYLFIFLGLITLHEHLIVWVLRLTGIRLLSEHVLPDKEHSLVVLSAFYMLLLGVFVMFLYFSSIRWGWKLLLLAVLYFGHWLAARYNLILYKESWMWIASSISIWSMYGFTFLLDKLYGSYPEPKP</sequence>
<keyword evidence="1" id="KW-0812">Transmembrane</keyword>
<protein>
    <submittedName>
        <fullName evidence="2">Uncharacterized protein</fullName>
    </submittedName>
</protein>
<comment type="caution">
    <text evidence="2">The sequence shown here is derived from an EMBL/GenBank/DDBJ whole genome shotgun (WGS) entry which is preliminary data.</text>
</comment>
<feature type="transmembrane region" description="Helical" evidence="1">
    <location>
        <begin position="266"/>
        <end position="285"/>
    </location>
</feature>
<evidence type="ECO:0000313" key="2">
    <source>
        <dbReference type="EMBL" id="GGA48846.1"/>
    </source>
</evidence>
<feature type="transmembrane region" description="Helical" evidence="1">
    <location>
        <begin position="92"/>
        <end position="118"/>
    </location>
</feature>
<organism evidence="2 3">
    <name type="scientific">Paenibacillus physcomitrellae</name>
    <dbReference type="NCBI Taxonomy" id="1619311"/>
    <lineage>
        <taxon>Bacteria</taxon>
        <taxon>Bacillati</taxon>
        <taxon>Bacillota</taxon>
        <taxon>Bacilli</taxon>
        <taxon>Bacillales</taxon>
        <taxon>Paenibacillaceae</taxon>
        <taxon>Paenibacillus</taxon>
    </lineage>
</organism>
<reference evidence="3" key="1">
    <citation type="journal article" date="2019" name="Int. J. Syst. Evol. Microbiol.">
        <title>The Global Catalogue of Microorganisms (GCM) 10K type strain sequencing project: providing services to taxonomists for standard genome sequencing and annotation.</title>
        <authorList>
            <consortium name="The Broad Institute Genomics Platform"/>
            <consortium name="The Broad Institute Genome Sequencing Center for Infectious Disease"/>
            <person name="Wu L."/>
            <person name="Ma J."/>
        </authorList>
    </citation>
    <scope>NUCLEOTIDE SEQUENCE [LARGE SCALE GENOMIC DNA]</scope>
    <source>
        <strain evidence="3">CGMCC 1.15044</strain>
    </source>
</reference>
<proteinExistence type="predicted"/>
<feature type="transmembrane region" description="Helical" evidence="1">
    <location>
        <begin position="50"/>
        <end position="72"/>
    </location>
</feature>